<evidence type="ECO:0000256" key="5">
    <source>
        <dbReference type="ARBA" id="ARBA00023237"/>
    </source>
</evidence>
<dbReference type="SUPFAM" id="SSF48452">
    <property type="entry name" value="TPR-like"/>
    <property type="match status" value="1"/>
</dbReference>
<dbReference type="GO" id="GO:0009279">
    <property type="term" value="C:cell outer membrane"/>
    <property type="evidence" value="ECO:0007669"/>
    <property type="project" value="UniProtKB-SubCell"/>
</dbReference>
<keyword evidence="5" id="KW-0998">Cell outer membrane</keyword>
<keyword evidence="4" id="KW-0472">Membrane</keyword>
<evidence type="ECO:0000256" key="7">
    <source>
        <dbReference type="SAM" id="SignalP"/>
    </source>
</evidence>
<dbReference type="OrthoDB" id="630434at2"/>
<dbReference type="InterPro" id="IPR012944">
    <property type="entry name" value="SusD_RagB_dom"/>
</dbReference>
<comment type="subcellular location">
    <subcellularLocation>
        <location evidence="1">Cell outer membrane</location>
    </subcellularLocation>
</comment>
<evidence type="ECO:0000256" key="6">
    <source>
        <dbReference type="SAM" id="Coils"/>
    </source>
</evidence>
<dbReference type="PROSITE" id="PS51257">
    <property type="entry name" value="PROKAR_LIPOPROTEIN"/>
    <property type="match status" value="1"/>
</dbReference>
<evidence type="ECO:0000259" key="9">
    <source>
        <dbReference type="Pfam" id="PF14322"/>
    </source>
</evidence>
<dbReference type="EMBL" id="AJJU01000002">
    <property type="protein sequence ID" value="EID76546.1"/>
    <property type="molecule type" value="Genomic_DNA"/>
</dbReference>
<evidence type="ECO:0000256" key="2">
    <source>
        <dbReference type="ARBA" id="ARBA00006275"/>
    </source>
</evidence>
<evidence type="ECO:0000256" key="3">
    <source>
        <dbReference type="ARBA" id="ARBA00022729"/>
    </source>
</evidence>
<evidence type="ECO:0000256" key="4">
    <source>
        <dbReference type="ARBA" id="ARBA00023136"/>
    </source>
</evidence>
<accession>I0WJI0</accession>
<feature type="signal peptide" evidence="7">
    <location>
        <begin position="1"/>
        <end position="20"/>
    </location>
</feature>
<dbReference type="STRING" id="946077.W5A_00945"/>
<protein>
    <submittedName>
        <fullName evidence="10">RagB/SusD domain-containing protein</fullName>
    </submittedName>
</protein>
<feature type="domain" description="SusD-like N-terminal" evidence="9">
    <location>
        <begin position="99"/>
        <end position="237"/>
    </location>
</feature>
<dbReference type="Pfam" id="PF14322">
    <property type="entry name" value="SusD-like_3"/>
    <property type="match status" value="1"/>
</dbReference>
<dbReference type="InterPro" id="IPR033985">
    <property type="entry name" value="SusD-like_N"/>
</dbReference>
<keyword evidence="3 7" id="KW-0732">Signal</keyword>
<reference evidence="10 11" key="1">
    <citation type="journal article" date="2012" name="J. Bacteriol.">
        <title>Genome Sequence of the Halotolerant Bacterium Imtechella halotolerans K1T.</title>
        <authorList>
            <person name="Kumar S."/>
            <person name="Vikram S."/>
            <person name="Subramanian S."/>
            <person name="Raghava G.P."/>
            <person name="Pinnaka A.K."/>
        </authorList>
    </citation>
    <scope>NUCLEOTIDE SEQUENCE [LARGE SCALE GENOMIC DNA]</scope>
    <source>
        <strain evidence="10 11">K1</strain>
    </source>
</reference>
<dbReference type="InterPro" id="IPR011990">
    <property type="entry name" value="TPR-like_helical_dom_sf"/>
</dbReference>
<dbReference type="Gene3D" id="1.25.40.900">
    <property type="match status" value="1"/>
</dbReference>
<keyword evidence="11" id="KW-1185">Reference proteome</keyword>
<name>I0WJI0_9FLAO</name>
<comment type="similarity">
    <text evidence="2">Belongs to the SusD family.</text>
</comment>
<evidence type="ECO:0000313" key="10">
    <source>
        <dbReference type="EMBL" id="EID76546.1"/>
    </source>
</evidence>
<sequence>MKLKNIFVISILCLSFTACQSFLEVEDEGRSSIPVFFSDMDGVRAALPGAYSRIYKYYDSEFLLYPDVAGDMLEMTIVGADTKMAPQFNYISNPDQTIGAVSYIWEYCYDALTNINNIINYYPALLEKFPGNKNELNNIMANALFLRALVHFDLVKVYAQNYNYTTDASHLGIPIVLKIPGPNDNLKRNTVENVYAQILGDLKDADALFEGASFNENKAPYYASSSAVQGLLARVSLYMGKNEEAIMHASKAIEAKSLSQGPDYINVFTQNNFVGETIFKLNGWLQKSATSSFYNNGPIGFASTKLITLFQDQEDIRLDLLQVQNNGTHSTLKHTKTDVNQGEVQYDLILMRASEMYLIRAEANIKLNSLEEAKSDLKSLIARALQKTPIEIEITENTQEEMMNLLMNERAKELAFEGHRLFDLSRNHQSLERAENTLSTVQFIAYPSDLFILPIPQAEIDANTNILQNSGY</sequence>
<dbReference type="Gene3D" id="2.20.20.130">
    <property type="match status" value="1"/>
</dbReference>
<dbReference type="Pfam" id="PF07980">
    <property type="entry name" value="SusD_RagB"/>
    <property type="match status" value="1"/>
</dbReference>
<dbReference type="Gene3D" id="1.25.40.390">
    <property type="match status" value="1"/>
</dbReference>
<evidence type="ECO:0000256" key="1">
    <source>
        <dbReference type="ARBA" id="ARBA00004442"/>
    </source>
</evidence>
<organism evidence="10 11">
    <name type="scientific">Imtechella halotolerans K1</name>
    <dbReference type="NCBI Taxonomy" id="946077"/>
    <lineage>
        <taxon>Bacteria</taxon>
        <taxon>Pseudomonadati</taxon>
        <taxon>Bacteroidota</taxon>
        <taxon>Flavobacteriia</taxon>
        <taxon>Flavobacteriales</taxon>
        <taxon>Flavobacteriaceae</taxon>
        <taxon>Imtechella</taxon>
    </lineage>
</organism>
<evidence type="ECO:0000259" key="8">
    <source>
        <dbReference type="Pfam" id="PF07980"/>
    </source>
</evidence>
<feature type="chain" id="PRO_5003635528" evidence="7">
    <location>
        <begin position="21"/>
        <end position="472"/>
    </location>
</feature>
<dbReference type="Proteomes" id="UP000005938">
    <property type="component" value="Unassembled WGS sequence"/>
</dbReference>
<dbReference type="eggNOG" id="COG2913">
    <property type="taxonomic scope" value="Bacteria"/>
</dbReference>
<comment type="caution">
    <text evidence="10">The sequence shown here is derived from an EMBL/GenBank/DDBJ whole genome shotgun (WGS) entry which is preliminary data.</text>
</comment>
<feature type="domain" description="RagB/SusD" evidence="8">
    <location>
        <begin position="328"/>
        <end position="472"/>
    </location>
</feature>
<proteinExistence type="inferred from homology"/>
<feature type="coiled-coil region" evidence="6">
    <location>
        <begin position="360"/>
        <end position="387"/>
    </location>
</feature>
<evidence type="ECO:0000313" key="11">
    <source>
        <dbReference type="Proteomes" id="UP000005938"/>
    </source>
</evidence>
<gene>
    <name evidence="10" type="ORF">W5A_00945</name>
</gene>
<dbReference type="RefSeq" id="WP_008236468.1">
    <property type="nucleotide sequence ID" value="NZ_AJJU01000002.1"/>
</dbReference>
<keyword evidence="6" id="KW-0175">Coiled coil</keyword>
<dbReference type="AlphaFoldDB" id="I0WJI0"/>